<dbReference type="Pfam" id="PF00337">
    <property type="entry name" value="Gal-bind_lectin"/>
    <property type="match status" value="1"/>
</dbReference>
<dbReference type="GO" id="GO:0030246">
    <property type="term" value="F:carbohydrate binding"/>
    <property type="evidence" value="ECO:0007669"/>
    <property type="project" value="UniProtKB-UniRule"/>
</dbReference>
<dbReference type="PROSITE" id="PS51304">
    <property type="entry name" value="GALECTIN"/>
    <property type="match status" value="1"/>
</dbReference>
<dbReference type="PANTHER" id="PTHR11346">
    <property type="entry name" value="GALECTIN"/>
    <property type="match status" value="1"/>
</dbReference>
<evidence type="ECO:0000313" key="6">
    <source>
        <dbReference type="WBParaSite" id="ACRNAN_Path_1540.g6006.t1"/>
    </source>
</evidence>
<dbReference type="SUPFAM" id="SSF49899">
    <property type="entry name" value="Concanavalin A-like lectins/glucanases"/>
    <property type="match status" value="1"/>
</dbReference>
<dbReference type="SMART" id="SM00276">
    <property type="entry name" value="GLECT"/>
    <property type="match status" value="1"/>
</dbReference>
<organism evidence="5 6">
    <name type="scientific">Acrobeloides nanus</name>
    <dbReference type="NCBI Taxonomy" id="290746"/>
    <lineage>
        <taxon>Eukaryota</taxon>
        <taxon>Metazoa</taxon>
        <taxon>Ecdysozoa</taxon>
        <taxon>Nematoda</taxon>
        <taxon>Chromadorea</taxon>
        <taxon>Rhabditida</taxon>
        <taxon>Tylenchina</taxon>
        <taxon>Cephalobomorpha</taxon>
        <taxon>Cephaloboidea</taxon>
        <taxon>Cephalobidae</taxon>
        <taxon>Acrobeloides</taxon>
    </lineage>
</organism>
<dbReference type="Proteomes" id="UP000887540">
    <property type="component" value="Unplaced"/>
</dbReference>
<dbReference type="SMART" id="SM00908">
    <property type="entry name" value="Gal-bind_lectin"/>
    <property type="match status" value="1"/>
</dbReference>
<name>A0A914C2P5_9BILA</name>
<dbReference type="InterPro" id="IPR001079">
    <property type="entry name" value="Galectin_CRD"/>
</dbReference>
<feature type="compositionally biased region" description="Polar residues" evidence="3">
    <location>
        <begin position="9"/>
        <end position="18"/>
    </location>
</feature>
<dbReference type="InterPro" id="IPR044156">
    <property type="entry name" value="Galectin-like"/>
</dbReference>
<sequence>MRVEEINESESQYSTSPQPIGDAPPPAEDVKHIPHRSFLEGGLLKGQTAIIKAISTIDGQRFSVNLQSGEHEGCEIPLHISVRFDENKVVFNTFNHGEWGKEEREFLPIRKGDNFDLRIKAEDNYYQIFFNREKFHRYEFRLPANQATVVSLEGDVVVHSVTTSFYA</sequence>
<dbReference type="InterPro" id="IPR013320">
    <property type="entry name" value="ConA-like_dom_sf"/>
</dbReference>
<evidence type="ECO:0000259" key="4">
    <source>
        <dbReference type="PROSITE" id="PS51304"/>
    </source>
</evidence>
<evidence type="ECO:0000256" key="2">
    <source>
        <dbReference type="RuleBase" id="RU102079"/>
    </source>
</evidence>
<dbReference type="WBParaSite" id="ACRNAN_Path_1540.g6006.t1">
    <property type="protein sequence ID" value="ACRNAN_Path_1540.g6006.t1"/>
    <property type="gene ID" value="ACRNAN_Path_1540.g6006"/>
</dbReference>
<dbReference type="Gene3D" id="2.60.120.200">
    <property type="match status" value="1"/>
</dbReference>
<evidence type="ECO:0000256" key="3">
    <source>
        <dbReference type="SAM" id="MobiDB-lite"/>
    </source>
</evidence>
<evidence type="ECO:0000313" key="5">
    <source>
        <dbReference type="Proteomes" id="UP000887540"/>
    </source>
</evidence>
<keyword evidence="5" id="KW-1185">Reference proteome</keyword>
<dbReference type="AlphaFoldDB" id="A0A914C2P5"/>
<keyword evidence="1 2" id="KW-0430">Lectin</keyword>
<feature type="region of interest" description="Disordered" evidence="3">
    <location>
        <begin position="1"/>
        <end position="31"/>
    </location>
</feature>
<reference evidence="6" key="1">
    <citation type="submission" date="2022-11" db="UniProtKB">
        <authorList>
            <consortium name="WormBaseParasite"/>
        </authorList>
    </citation>
    <scope>IDENTIFICATION</scope>
</reference>
<feature type="domain" description="Galectin" evidence="4">
    <location>
        <begin position="35"/>
        <end position="164"/>
    </location>
</feature>
<protein>
    <recommendedName>
        <fullName evidence="2">Galectin</fullName>
    </recommendedName>
</protein>
<dbReference type="CDD" id="cd00070">
    <property type="entry name" value="GLECT"/>
    <property type="match status" value="1"/>
</dbReference>
<dbReference type="PANTHER" id="PTHR11346:SF107">
    <property type="entry name" value="GALECTIN-7"/>
    <property type="match status" value="1"/>
</dbReference>
<proteinExistence type="predicted"/>
<evidence type="ECO:0000256" key="1">
    <source>
        <dbReference type="ARBA" id="ARBA00022734"/>
    </source>
</evidence>
<accession>A0A914C2P5</accession>